<dbReference type="InterPro" id="IPR010263">
    <property type="entry name" value="T6SS_TssK"/>
</dbReference>
<name>A0AAJ0U690_9GAMM</name>
<organism evidence="1 2">
    <name type="scientific">Halochromatium glycolicum</name>
    <dbReference type="NCBI Taxonomy" id="85075"/>
    <lineage>
        <taxon>Bacteria</taxon>
        <taxon>Pseudomonadati</taxon>
        <taxon>Pseudomonadota</taxon>
        <taxon>Gammaproteobacteria</taxon>
        <taxon>Chromatiales</taxon>
        <taxon>Chromatiaceae</taxon>
        <taxon>Halochromatium</taxon>
    </lineage>
</organism>
<accession>A0AAJ0U690</accession>
<gene>
    <name evidence="1" type="ORF">CKO40_13560</name>
</gene>
<dbReference type="Proteomes" id="UP001296776">
    <property type="component" value="Unassembled WGS sequence"/>
</dbReference>
<dbReference type="EMBL" id="NRSJ01000024">
    <property type="protein sequence ID" value="MBK1705550.1"/>
    <property type="molecule type" value="Genomic_DNA"/>
</dbReference>
<dbReference type="PANTHER" id="PTHR35566:SF1">
    <property type="entry name" value="TYPE VI SECRETION SYSTEM BASEPLATE COMPONENT TSSK1"/>
    <property type="match status" value="1"/>
</dbReference>
<dbReference type="NCBIfam" id="TIGR03353">
    <property type="entry name" value="VI_chp_4"/>
    <property type="match status" value="1"/>
</dbReference>
<dbReference type="AlphaFoldDB" id="A0AAJ0U690"/>
<evidence type="ECO:0000313" key="2">
    <source>
        <dbReference type="Proteomes" id="UP001296776"/>
    </source>
</evidence>
<dbReference type="Pfam" id="PF05936">
    <property type="entry name" value="T6SS_VasE"/>
    <property type="match status" value="1"/>
</dbReference>
<evidence type="ECO:0000313" key="1">
    <source>
        <dbReference type="EMBL" id="MBK1705550.1"/>
    </source>
</evidence>
<proteinExistence type="predicted"/>
<comment type="caution">
    <text evidence="1">The sequence shown here is derived from an EMBL/GenBank/DDBJ whole genome shotgun (WGS) entry which is preliminary data.</text>
</comment>
<sequence length="443" mass="50111">MSWYSRVVWSEGMFLRPQHFQQQQRYTERFVEGRSSALVPFGWGLERFRIDIDQLSDGKVAIASAKGILPDGTPFDIPAHDPPPPALEIPESATNQLLYLSLPVRKENVTELAHEGTLTPTRQLAQELELRDITAADSQPAVVRISGLNLRLLTSDDERGDYACIAFARIIERRNNRQVILDEDFIPTVTGCAAAARLQGFIDELERLLRHRCEALAGRVAEASRGGNAEITDFMLLTVVNRYLPVLSHYRSLDPLHPVTLYRELIGIAGELATFTRQEKRPIAFPEYQHDNLQAAFEPVMRELRQALSMVLDRNAIPIPLQLRKFGVRVAAVFDRRLLTEATFCLIVKADMSVEEIRRIFPAQVKIGPVEKIRDLVNLALPGILLNPLPVAPRQLPFRSGAVYFELDRSSEFWKQLHNSGGFAIHVSGEFPSIDMEFWAIRE</sequence>
<keyword evidence="2" id="KW-1185">Reference proteome</keyword>
<reference evidence="1" key="2">
    <citation type="journal article" date="2020" name="Microorganisms">
        <title>Osmotic Adaptation and Compatible Solute Biosynthesis of Phototrophic Bacteria as Revealed from Genome Analyses.</title>
        <authorList>
            <person name="Imhoff J.F."/>
            <person name="Rahn T."/>
            <person name="Kunzel S."/>
            <person name="Keller A."/>
            <person name="Neulinger S.C."/>
        </authorList>
    </citation>
    <scope>NUCLEOTIDE SEQUENCE</scope>
    <source>
        <strain evidence="1">DSM 11080</strain>
    </source>
</reference>
<dbReference type="RefSeq" id="WP_200346772.1">
    <property type="nucleotide sequence ID" value="NZ_NRSJ01000024.1"/>
</dbReference>
<protein>
    <submittedName>
        <fullName evidence="1">Type VI secretion system-associated protein</fullName>
    </submittedName>
</protein>
<reference evidence="1" key="1">
    <citation type="submission" date="2017-08" db="EMBL/GenBank/DDBJ databases">
        <authorList>
            <person name="Imhoff J.F."/>
            <person name="Rahn T."/>
            <person name="Kuenzel S."/>
            <person name="Neulinger S.C."/>
        </authorList>
    </citation>
    <scope>NUCLEOTIDE SEQUENCE</scope>
    <source>
        <strain evidence="1">DSM 11080</strain>
    </source>
</reference>
<dbReference type="PANTHER" id="PTHR35566">
    <property type="entry name" value="BLR3599 PROTEIN"/>
    <property type="match status" value="1"/>
</dbReference>